<dbReference type="InterPro" id="IPR011009">
    <property type="entry name" value="Kinase-like_dom_sf"/>
</dbReference>
<dbReference type="GO" id="GO:0005524">
    <property type="term" value="F:ATP binding"/>
    <property type="evidence" value="ECO:0007669"/>
    <property type="project" value="UniProtKB-UniRule"/>
</dbReference>
<evidence type="ECO:0000256" key="7">
    <source>
        <dbReference type="ARBA" id="ARBA00022840"/>
    </source>
</evidence>
<feature type="chain" id="PRO_5032494314" description="superoxide dismutase" evidence="11">
    <location>
        <begin position="36"/>
        <end position="896"/>
    </location>
</feature>
<feature type="region of interest" description="Disordered" evidence="10">
    <location>
        <begin position="533"/>
        <end position="559"/>
    </location>
</feature>
<keyword evidence="11" id="KW-0732">Signal</keyword>
<feature type="domain" description="Protein kinase" evidence="12">
    <location>
        <begin position="587"/>
        <end position="859"/>
    </location>
</feature>
<dbReference type="Gene3D" id="3.55.40.20">
    <property type="entry name" value="Iron/manganese superoxide dismutase, C-terminal domain"/>
    <property type="match status" value="1"/>
</dbReference>
<dbReference type="PROSITE" id="PS00108">
    <property type="entry name" value="PROTEIN_KINASE_ST"/>
    <property type="match status" value="1"/>
</dbReference>
<name>A0A835XZZ7_9CHLO</name>
<feature type="region of interest" description="Disordered" evidence="10">
    <location>
        <begin position="870"/>
        <end position="896"/>
    </location>
</feature>
<gene>
    <name evidence="13" type="ORF">HYH03_010112</name>
</gene>
<dbReference type="Pfam" id="PF00081">
    <property type="entry name" value="Sod_Fe_N"/>
    <property type="match status" value="1"/>
</dbReference>
<dbReference type="SUPFAM" id="SSF54719">
    <property type="entry name" value="Fe,Mn superoxide dismutase (SOD), C-terminal domain"/>
    <property type="match status" value="1"/>
</dbReference>
<feature type="signal peptide" evidence="11">
    <location>
        <begin position="1"/>
        <end position="35"/>
    </location>
</feature>
<feature type="binding site" evidence="9">
    <location>
        <position position="614"/>
    </location>
    <ligand>
        <name>ATP</name>
        <dbReference type="ChEBI" id="CHEBI:30616"/>
    </ligand>
</feature>
<dbReference type="InterPro" id="IPR017441">
    <property type="entry name" value="Protein_kinase_ATP_BS"/>
</dbReference>
<evidence type="ECO:0000313" key="14">
    <source>
        <dbReference type="Proteomes" id="UP000612055"/>
    </source>
</evidence>
<evidence type="ECO:0000259" key="12">
    <source>
        <dbReference type="PROSITE" id="PS50011"/>
    </source>
</evidence>
<dbReference type="Pfam" id="PF00069">
    <property type="entry name" value="Pkinase"/>
    <property type="match status" value="1"/>
</dbReference>
<dbReference type="PROSITE" id="PS00088">
    <property type="entry name" value="SOD_MN"/>
    <property type="match status" value="1"/>
</dbReference>
<dbReference type="PROSITE" id="PS50011">
    <property type="entry name" value="PROTEIN_KINASE_DOM"/>
    <property type="match status" value="1"/>
</dbReference>
<dbReference type="InterPro" id="IPR019831">
    <property type="entry name" value="Mn/Fe_SOD_N"/>
</dbReference>
<dbReference type="SMART" id="SM00220">
    <property type="entry name" value="S_TKc"/>
    <property type="match status" value="1"/>
</dbReference>
<keyword evidence="8" id="KW-0560">Oxidoreductase</keyword>
<dbReference type="InterPro" id="IPR008271">
    <property type="entry name" value="Ser/Thr_kinase_AS"/>
</dbReference>
<dbReference type="SUPFAM" id="SSF46609">
    <property type="entry name" value="Fe,Mn superoxide dismutase (SOD), N-terminal domain"/>
    <property type="match status" value="1"/>
</dbReference>
<dbReference type="PRINTS" id="PR01703">
    <property type="entry name" value="MNSODISMTASE"/>
</dbReference>
<evidence type="ECO:0000256" key="1">
    <source>
        <dbReference type="ARBA" id="ARBA00008714"/>
    </source>
</evidence>
<keyword evidence="14" id="KW-1185">Reference proteome</keyword>
<dbReference type="GO" id="GO:0046872">
    <property type="term" value="F:metal ion binding"/>
    <property type="evidence" value="ECO:0007669"/>
    <property type="project" value="UniProtKB-KW"/>
</dbReference>
<keyword evidence="4" id="KW-0479">Metal-binding</keyword>
<dbReference type="InterPro" id="IPR036324">
    <property type="entry name" value="Mn/Fe_SOD_N_sf"/>
</dbReference>
<comment type="caution">
    <text evidence="13">The sequence shown here is derived from an EMBL/GenBank/DDBJ whole genome shotgun (WGS) entry which is preliminary data.</text>
</comment>
<comment type="similarity">
    <text evidence="1">Belongs to the iron/manganese superoxide dismutase family.</text>
</comment>
<dbReference type="Proteomes" id="UP000612055">
    <property type="component" value="Unassembled WGS sequence"/>
</dbReference>
<evidence type="ECO:0000256" key="8">
    <source>
        <dbReference type="ARBA" id="ARBA00023002"/>
    </source>
</evidence>
<dbReference type="InterPro" id="IPR019832">
    <property type="entry name" value="Mn/Fe_SOD_C"/>
</dbReference>
<feature type="region of interest" description="Disordered" evidence="10">
    <location>
        <begin position="469"/>
        <end position="521"/>
    </location>
</feature>
<dbReference type="SUPFAM" id="SSF56112">
    <property type="entry name" value="Protein kinase-like (PK-like)"/>
    <property type="match status" value="1"/>
</dbReference>
<evidence type="ECO:0000256" key="4">
    <source>
        <dbReference type="ARBA" id="ARBA00022723"/>
    </source>
</evidence>
<evidence type="ECO:0000256" key="2">
    <source>
        <dbReference type="ARBA" id="ARBA00012682"/>
    </source>
</evidence>
<dbReference type="GO" id="GO:0004784">
    <property type="term" value="F:superoxide dismutase activity"/>
    <property type="evidence" value="ECO:0007669"/>
    <property type="project" value="UniProtKB-EC"/>
</dbReference>
<evidence type="ECO:0000256" key="5">
    <source>
        <dbReference type="ARBA" id="ARBA00022741"/>
    </source>
</evidence>
<dbReference type="PANTHER" id="PTHR44329:SF214">
    <property type="entry name" value="PROTEIN KINASE DOMAIN-CONTAINING PROTEIN"/>
    <property type="match status" value="1"/>
</dbReference>
<dbReference type="PROSITE" id="PS00107">
    <property type="entry name" value="PROTEIN_KINASE_ATP"/>
    <property type="match status" value="1"/>
</dbReference>
<dbReference type="InterPro" id="IPR036314">
    <property type="entry name" value="SOD_C_sf"/>
</dbReference>
<keyword evidence="7 9" id="KW-0067">ATP-binding</keyword>
<evidence type="ECO:0000256" key="11">
    <source>
        <dbReference type="SAM" id="SignalP"/>
    </source>
</evidence>
<dbReference type="Gene3D" id="1.10.510.10">
    <property type="entry name" value="Transferase(Phosphotransferase) domain 1"/>
    <property type="match status" value="1"/>
</dbReference>
<dbReference type="Pfam" id="PF02777">
    <property type="entry name" value="Sod_Fe_C"/>
    <property type="match status" value="1"/>
</dbReference>
<keyword evidence="6" id="KW-0418">Kinase</keyword>
<dbReference type="InterPro" id="IPR001189">
    <property type="entry name" value="Mn/Fe_SOD"/>
</dbReference>
<evidence type="ECO:0000256" key="3">
    <source>
        <dbReference type="ARBA" id="ARBA00022679"/>
    </source>
</evidence>
<dbReference type="EMBL" id="JAEHOE010000052">
    <property type="protein sequence ID" value="KAG2491541.1"/>
    <property type="molecule type" value="Genomic_DNA"/>
</dbReference>
<sequence length="896" mass="95290">MPCTAHPMRRILAPAAALALALSLLLLAACSPAAAARAPRRALRQTNGSGGESSGPLVLEPLPYAYDALEPVISSKIMMLHHDTHEAGYVMRANAALKDLGVTGDEVSLGALLTQIGTGSLPPGPELQLRNQGGGHWNHQLYWKVMAPPGSPNTSRASISPALQGAIESGFGSVDAMLDALLAAANGVFGSGWAWVCVGASDGRLRMLTSPNQDNPLMPVASRERCIPILGLDVWEHAYYLQYGPTRADYTAAWVGIIKPLLITRNLTLRGNPDLPDRPVVALRCRHKVKLAAAVTMVLEHLVFTDLSSGKWQQALRADMFAASDPGTVGTYAIMRESTMIIVVEARANAIEVSAVDDSIREGHYVFAIEDTTALCMMAMSEECLNRLGLSGCMEVTWQYYNTLPKWFDQYNTDLAVYEASRPLLEAPHGNDSPNVTIPVAVGVGAGVLVAGVVAVAAVVWQQRRRRAAAGTDIERSGQGKGPSAQGHDGPDDAPSNPSSWLPGSWWAAAKKGGDGGSSDASSAMGARIFKALGDAGPDSSPAPLTAGGDVEGGAGRTSRALSRFASEPQPDGPSSCGAAMDVPVVRLLPQLLGKGGSGRVYAGEMAGQAVAVKLIAEDLAQIHADDAAKLVKGFEQELEVLARCTHPCIVRVLAACANPPRPCIVMERMETSLERLLHGTPGTLLPLPVVIHIALEVARGLEYLHPTVLHRDLKPGNVLINDPHSPHPVVKISDFGLSRLRQTMLQTMHPEAGTPAYLAPECYDLVAEGITYKTDIYSWGVLVWEALAGYKPWSGMNTVNIAISVQVHNARLPMPAVGAPGESPDRWPIKLARLIAECWDRDPLRRPAAAELVKRLLLIQQELAPSRLCRETGQDSGAAPAALDRATNLQAPSEP</sequence>
<evidence type="ECO:0000256" key="10">
    <source>
        <dbReference type="SAM" id="MobiDB-lite"/>
    </source>
</evidence>
<keyword evidence="5 9" id="KW-0547">Nucleotide-binding</keyword>
<dbReference type="CDD" id="cd13999">
    <property type="entry name" value="STKc_MAP3K-like"/>
    <property type="match status" value="1"/>
</dbReference>
<dbReference type="InterPro" id="IPR019833">
    <property type="entry name" value="Mn/Fe_SOD_BS"/>
</dbReference>
<dbReference type="AlphaFoldDB" id="A0A835XZZ7"/>
<dbReference type="Gene3D" id="3.30.200.20">
    <property type="entry name" value="Phosphorylase Kinase, domain 1"/>
    <property type="match status" value="1"/>
</dbReference>
<dbReference type="OrthoDB" id="536504at2759"/>
<organism evidence="13 14">
    <name type="scientific">Edaphochlamys debaryana</name>
    <dbReference type="NCBI Taxonomy" id="47281"/>
    <lineage>
        <taxon>Eukaryota</taxon>
        <taxon>Viridiplantae</taxon>
        <taxon>Chlorophyta</taxon>
        <taxon>core chlorophytes</taxon>
        <taxon>Chlorophyceae</taxon>
        <taxon>CS clade</taxon>
        <taxon>Chlamydomonadales</taxon>
        <taxon>Chlamydomonadales incertae sedis</taxon>
        <taxon>Edaphochlamys</taxon>
    </lineage>
</organism>
<dbReference type="EC" id="1.15.1.1" evidence="2"/>
<dbReference type="InterPro" id="IPR000719">
    <property type="entry name" value="Prot_kinase_dom"/>
</dbReference>
<dbReference type="GO" id="GO:0004674">
    <property type="term" value="F:protein serine/threonine kinase activity"/>
    <property type="evidence" value="ECO:0007669"/>
    <property type="project" value="TreeGrafter"/>
</dbReference>
<evidence type="ECO:0000256" key="6">
    <source>
        <dbReference type="ARBA" id="ARBA00022777"/>
    </source>
</evidence>
<reference evidence="13" key="1">
    <citation type="journal article" date="2020" name="bioRxiv">
        <title>Comparative genomics of Chlamydomonas.</title>
        <authorList>
            <person name="Craig R.J."/>
            <person name="Hasan A.R."/>
            <person name="Ness R.W."/>
            <person name="Keightley P.D."/>
        </authorList>
    </citation>
    <scope>NUCLEOTIDE SEQUENCE</scope>
    <source>
        <strain evidence="13">CCAP 11/70</strain>
    </source>
</reference>
<evidence type="ECO:0000256" key="9">
    <source>
        <dbReference type="PROSITE-ProRule" id="PRU10141"/>
    </source>
</evidence>
<protein>
    <recommendedName>
        <fullName evidence="2">superoxide dismutase</fullName>
        <ecNumber evidence="2">1.15.1.1</ecNumber>
    </recommendedName>
</protein>
<keyword evidence="3" id="KW-0808">Transferase</keyword>
<dbReference type="InterPro" id="IPR051681">
    <property type="entry name" value="Ser/Thr_Kinases-Pseudokinases"/>
</dbReference>
<proteinExistence type="inferred from homology"/>
<accession>A0A835XZZ7</accession>
<dbReference type="Gene3D" id="1.10.287.990">
    <property type="entry name" value="Fe,Mn superoxide dismutase (SOD) domain"/>
    <property type="match status" value="1"/>
</dbReference>
<dbReference type="PANTHER" id="PTHR44329">
    <property type="entry name" value="SERINE/THREONINE-PROTEIN KINASE TNNI3K-RELATED"/>
    <property type="match status" value="1"/>
</dbReference>
<evidence type="ECO:0000313" key="13">
    <source>
        <dbReference type="EMBL" id="KAG2491541.1"/>
    </source>
</evidence>